<protein>
    <submittedName>
        <fullName evidence="4">Family 16 glycosylhydrolase</fullName>
    </submittedName>
</protein>
<organism evidence="4 5">
    <name type="scientific">Salmonirosea aquatica</name>
    <dbReference type="NCBI Taxonomy" id="2654236"/>
    <lineage>
        <taxon>Bacteria</taxon>
        <taxon>Pseudomonadati</taxon>
        <taxon>Bacteroidota</taxon>
        <taxon>Cytophagia</taxon>
        <taxon>Cytophagales</taxon>
        <taxon>Spirosomataceae</taxon>
        <taxon>Salmonirosea</taxon>
    </lineage>
</organism>
<dbReference type="PANTHER" id="PTHR10963">
    <property type="entry name" value="GLYCOSYL HYDROLASE-RELATED"/>
    <property type="match status" value="1"/>
</dbReference>
<dbReference type="EMBL" id="WHLY01000002">
    <property type="protein sequence ID" value="MPR33894.1"/>
    <property type="molecule type" value="Genomic_DNA"/>
</dbReference>
<feature type="domain" description="GH16" evidence="3">
    <location>
        <begin position="27"/>
        <end position="271"/>
    </location>
</feature>
<dbReference type="PROSITE" id="PS51762">
    <property type="entry name" value="GH16_2"/>
    <property type="match status" value="1"/>
</dbReference>
<proteinExistence type="inferred from homology"/>
<dbReference type="InterPro" id="IPR050546">
    <property type="entry name" value="Glycosyl_Hydrlase_16"/>
</dbReference>
<evidence type="ECO:0000256" key="1">
    <source>
        <dbReference type="ARBA" id="ARBA00006865"/>
    </source>
</evidence>
<comment type="caution">
    <text evidence="4">The sequence shown here is derived from an EMBL/GenBank/DDBJ whole genome shotgun (WGS) entry which is preliminary data.</text>
</comment>
<sequence>MVKNYWLVLLLGISFSAHAQWKLVWADEFNTEGTPDPKNWKFEQGYARNEEFQWYQPDNAYCRGGLLVIEGRKVDKPNPTYQPGSASWRTNRPRIEYTSSSLQTRGLHAWQYGRFEMRGRIDTRPGLWPAFWTLGVAGGWPDNGELDIMEYYRGMLLANAAWGSDQRYKATWDDSRKPITEFDDPAWSSKFHVWRMDWDEKRIQFFVDDLLLNEVDLEKTYNAGGEKKNPFQQPHYLLLNLAIGGLNGGDPAATEFPARFEVDYVRVYQHK</sequence>
<feature type="signal peptide" evidence="2">
    <location>
        <begin position="1"/>
        <end position="19"/>
    </location>
</feature>
<dbReference type="AlphaFoldDB" id="A0A7C9BGZ6"/>
<dbReference type="InterPro" id="IPR013320">
    <property type="entry name" value="ConA-like_dom_sf"/>
</dbReference>
<keyword evidence="2" id="KW-0732">Signal</keyword>
<evidence type="ECO:0000313" key="4">
    <source>
        <dbReference type="EMBL" id="MPR33894.1"/>
    </source>
</evidence>
<feature type="chain" id="PRO_5029014466" evidence="2">
    <location>
        <begin position="20"/>
        <end position="271"/>
    </location>
</feature>
<reference evidence="4 5" key="1">
    <citation type="submission" date="2019-10" db="EMBL/GenBank/DDBJ databases">
        <title>Draft Genome Sequence of Cytophagaceae sp. SJW1-29.</title>
        <authorList>
            <person name="Choi A."/>
        </authorList>
    </citation>
    <scope>NUCLEOTIDE SEQUENCE [LARGE SCALE GENOMIC DNA]</scope>
    <source>
        <strain evidence="4 5">SJW1-29</strain>
    </source>
</reference>
<evidence type="ECO:0000313" key="5">
    <source>
        <dbReference type="Proteomes" id="UP000479293"/>
    </source>
</evidence>
<dbReference type="GO" id="GO:0004553">
    <property type="term" value="F:hydrolase activity, hydrolyzing O-glycosyl compounds"/>
    <property type="evidence" value="ECO:0007669"/>
    <property type="project" value="InterPro"/>
</dbReference>
<dbReference type="InterPro" id="IPR000757">
    <property type="entry name" value="Beta-glucanase-like"/>
</dbReference>
<comment type="similarity">
    <text evidence="1">Belongs to the glycosyl hydrolase 16 family.</text>
</comment>
<keyword evidence="5" id="KW-1185">Reference proteome</keyword>
<keyword evidence="4" id="KW-0378">Hydrolase</keyword>
<dbReference type="Proteomes" id="UP000479293">
    <property type="component" value="Unassembled WGS sequence"/>
</dbReference>
<name>A0A7C9BGZ6_9BACT</name>
<gene>
    <name evidence="4" type="ORF">GBK04_11060</name>
</gene>
<dbReference type="SUPFAM" id="SSF49899">
    <property type="entry name" value="Concanavalin A-like lectins/glucanases"/>
    <property type="match status" value="1"/>
</dbReference>
<evidence type="ECO:0000259" key="3">
    <source>
        <dbReference type="PROSITE" id="PS51762"/>
    </source>
</evidence>
<dbReference type="CDD" id="cd08023">
    <property type="entry name" value="GH16_laminarinase_like"/>
    <property type="match status" value="1"/>
</dbReference>
<dbReference type="Gene3D" id="2.60.120.200">
    <property type="match status" value="1"/>
</dbReference>
<dbReference type="GO" id="GO:0005975">
    <property type="term" value="P:carbohydrate metabolic process"/>
    <property type="evidence" value="ECO:0007669"/>
    <property type="project" value="InterPro"/>
</dbReference>
<dbReference type="Pfam" id="PF00722">
    <property type="entry name" value="Glyco_hydro_16"/>
    <property type="match status" value="1"/>
</dbReference>
<evidence type="ECO:0000256" key="2">
    <source>
        <dbReference type="SAM" id="SignalP"/>
    </source>
</evidence>
<accession>A0A7C9BGZ6</accession>
<dbReference type="PANTHER" id="PTHR10963:SF55">
    <property type="entry name" value="GLYCOSIDE HYDROLASE FAMILY 16 PROTEIN"/>
    <property type="match status" value="1"/>
</dbReference>